<dbReference type="SUPFAM" id="SSF52540">
    <property type="entry name" value="P-loop containing nucleoside triphosphate hydrolases"/>
    <property type="match status" value="1"/>
</dbReference>
<evidence type="ECO:0000313" key="10">
    <source>
        <dbReference type="Proteomes" id="UP000597877"/>
    </source>
</evidence>
<evidence type="ECO:0000256" key="1">
    <source>
        <dbReference type="ARBA" id="ARBA00011043"/>
    </source>
</evidence>
<dbReference type="CDD" id="cd04164">
    <property type="entry name" value="trmE"/>
    <property type="match status" value="1"/>
</dbReference>
<comment type="subunit">
    <text evidence="6">Homodimer. Heterotetramer of two MnmE and two MnmG subunits.</text>
</comment>
<keyword evidence="5 6" id="KW-0342">GTP-binding</keyword>
<dbReference type="InterPro" id="IPR027417">
    <property type="entry name" value="P-loop_NTPase"/>
</dbReference>
<keyword evidence="2 6" id="KW-0819">tRNA processing</keyword>
<dbReference type="InterPro" id="IPR025867">
    <property type="entry name" value="MnmE_helical"/>
</dbReference>
<dbReference type="SUPFAM" id="SSF116878">
    <property type="entry name" value="TrmE connector domain"/>
    <property type="match status" value="1"/>
</dbReference>
<dbReference type="InterPro" id="IPR004520">
    <property type="entry name" value="GTPase_MnmE"/>
</dbReference>
<evidence type="ECO:0000259" key="8">
    <source>
        <dbReference type="PROSITE" id="PS51709"/>
    </source>
</evidence>
<feature type="binding site" evidence="6">
    <location>
        <begin position="250"/>
        <end position="256"/>
    </location>
    <ligand>
        <name>GTP</name>
        <dbReference type="ChEBI" id="CHEBI:37565"/>
    </ligand>
</feature>
<sequence>MKITETIAAISSSAGNSGIGIIRISGDEAIEVADRVFKSHKNIRLKDVDSHTVHYGHIVDGDKIIDQVLVIVLKNPHSYTGEDTVEIDCHGGMLILKKVLELVLKNGAKAAEPGEFTKRAFLNGKLDLSQAEAVMDLINSKNNFALDSSINQLRGNISEEIKELRSSIIYHIAFIESALDDPEHISLDGYEDEINEMLNDNILRIKKMIKSFDNGKIMKEGVKTVILGKPNAGKSSLLNLMLGEERAIVTDIEGTTRDTLEENINLGGISLKIIDTAGIRNTDDKVEQIGVNKAKDMAKDADLIIFVADGSKELDDNDRDIINIIEDKPAIILINKSDINTVIDIDALKESSKRDVILFSAKEGHGIDVLEDKIEKMFYSGKVTYNDQIYITNARHKEALDNAYDSLCRVKESVDAGMPEDFYSIDLMDAYESLGLIIGESVEDDLVNEIFSKFCMGK</sequence>
<feature type="binding site" evidence="6">
    <location>
        <position position="86"/>
    </location>
    <ligand>
        <name>(6S)-5-formyl-5,6,7,8-tetrahydrofolate</name>
        <dbReference type="ChEBI" id="CHEBI:57457"/>
    </ligand>
</feature>
<evidence type="ECO:0000313" key="9">
    <source>
        <dbReference type="EMBL" id="MBC5667873.1"/>
    </source>
</evidence>
<dbReference type="InterPro" id="IPR027266">
    <property type="entry name" value="TrmE/GcvT-like"/>
</dbReference>
<dbReference type="InterPro" id="IPR018948">
    <property type="entry name" value="GTP-bd_TrmE_N"/>
</dbReference>
<dbReference type="Gene3D" id="3.40.50.300">
    <property type="entry name" value="P-loop containing nucleotide triphosphate hydrolases"/>
    <property type="match status" value="1"/>
</dbReference>
<feature type="binding site" evidence="6">
    <location>
        <position position="458"/>
    </location>
    <ligand>
        <name>(6S)-5-formyl-5,6,7,8-tetrahydrofolate</name>
        <dbReference type="ChEBI" id="CHEBI:57457"/>
    </ligand>
</feature>
<keyword evidence="6" id="KW-0963">Cytoplasm</keyword>
<dbReference type="InterPro" id="IPR031168">
    <property type="entry name" value="G_TrmE"/>
</dbReference>
<evidence type="ECO:0000256" key="7">
    <source>
        <dbReference type="RuleBase" id="RU003313"/>
    </source>
</evidence>
<comment type="cofactor">
    <cofactor evidence="6">
        <name>K(+)</name>
        <dbReference type="ChEBI" id="CHEBI:29103"/>
    </cofactor>
    <text evidence="6">Binds 1 potassium ion per subunit.</text>
</comment>
<dbReference type="Pfam" id="PF12631">
    <property type="entry name" value="MnmE_helical"/>
    <property type="match status" value="1"/>
</dbReference>
<keyword evidence="6" id="KW-0479">Metal-binding</keyword>
<evidence type="ECO:0000256" key="4">
    <source>
        <dbReference type="ARBA" id="ARBA00022958"/>
    </source>
</evidence>
<dbReference type="InterPro" id="IPR006073">
    <property type="entry name" value="GTP-bd"/>
</dbReference>
<comment type="caution">
    <text evidence="6">Lacks conserved residue(s) required for the propagation of feature annotation.</text>
</comment>
<dbReference type="NCBIfam" id="TIGR00231">
    <property type="entry name" value="small_GTP"/>
    <property type="match status" value="1"/>
</dbReference>
<feature type="binding site" evidence="6">
    <location>
        <position position="256"/>
    </location>
    <ligand>
        <name>Mg(2+)</name>
        <dbReference type="ChEBI" id="CHEBI:18420"/>
    </ligand>
</feature>
<dbReference type="CDD" id="cd14858">
    <property type="entry name" value="TrmE_N"/>
    <property type="match status" value="1"/>
</dbReference>
<feature type="binding site" evidence="6">
    <location>
        <position position="250"/>
    </location>
    <ligand>
        <name>K(+)</name>
        <dbReference type="ChEBI" id="CHEBI:29103"/>
    </ligand>
</feature>
<dbReference type="PROSITE" id="PS51709">
    <property type="entry name" value="G_TRME"/>
    <property type="match status" value="1"/>
</dbReference>
<keyword evidence="10" id="KW-1185">Reference proteome</keyword>
<keyword evidence="3 6" id="KW-0547">Nucleotide-binding</keyword>
<dbReference type="Pfam" id="PF10396">
    <property type="entry name" value="TrmE_N"/>
    <property type="match status" value="1"/>
</dbReference>
<evidence type="ECO:0000256" key="6">
    <source>
        <dbReference type="HAMAP-Rule" id="MF_00379"/>
    </source>
</evidence>
<keyword evidence="6" id="KW-0378">Hydrolase</keyword>
<comment type="subcellular location">
    <subcellularLocation>
        <location evidence="6">Cytoplasm</location>
    </subcellularLocation>
</comment>
<keyword evidence="6" id="KW-0460">Magnesium</keyword>
<comment type="caution">
    <text evidence="9">The sequence shown here is derived from an EMBL/GenBank/DDBJ whole genome shotgun (WGS) entry which is preliminary data.</text>
</comment>
<organism evidence="9 10">
    <name type="scientific">Eubacterium segne</name>
    <dbReference type="NCBI Taxonomy" id="2763045"/>
    <lineage>
        <taxon>Bacteria</taxon>
        <taxon>Bacillati</taxon>
        <taxon>Bacillota</taxon>
        <taxon>Clostridia</taxon>
        <taxon>Eubacteriales</taxon>
        <taxon>Eubacteriaceae</taxon>
        <taxon>Eubacterium</taxon>
    </lineage>
</organism>
<reference evidence="9 10" key="1">
    <citation type="submission" date="2020-08" db="EMBL/GenBank/DDBJ databases">
        <title>Genome public.</title>
        <authorList>
            <person name="Liu C."/>
            <person name="Sun Q."/>
        </authorList>
    </citation>
    <scope>NUCLEOTIDE SEQUENCE [LARGE SCALE GENOMIC DNA]</scope>
    <source>
        <strain evidence="9 10">BX4</strain>
    </source>
</reference>
<dbReference type="Gene3D" id="3.30.1360.120">
    <property type="entry name" value="Probable tRNA modification gtpase trme, domain 1"/>
    <property type="match status" value="1"/>
</dbReference>
<evidence type="ECO:0000256" key="2">
    <source>
        <dbReference type="ARBA" id="ARBA00022694"/>
    </source>
</evidence>
<feature type="binding site" evidence="6">
    <location>
        <position position="125"/>
    </location>
    <ligand>
        <name>(6S)-5-formyl-5,6,7,8-tetrahydrofolate</name>
        <dbReference type="ChEBI" id="CHEBI:57457"/>
    </ligand>
</feature>
<dbReference type="RefSeq" id="WP_118590172.1">
    <property type="nucleotide sequence ID" value="NZ_JACOOZ010000004.1"/>
</dbReference>
<dbReference type="HAMAP" id="MF_00379">
    <property type="entry name" value="GTPase_MnmE"/>
    <property type="match status" value="1"/>
</dbReference>
<dbReference type="PANTHER" id="PTHR42714">
    <property type="entry name" value="TRNA MODIFICATION GTPASE GTPBP3"/>
    <property type="match status" value="1"/>
</dbReference>
<comment type="similarity">
    <text evidence="1 6 7">Belongs to the TRAFAC class TrmE-Era-EngA-EngB-Septin-like GTPase superfamily. TrmE GTPase family.</text>
</comment>
<name>A0ABR7F2N0_9FIRM</name>
<keyword evidence="4 6" id="KW-0630">Potassium</keyword>
<feature type="binding site" evidence="6">
    <location>
        <position position="23"/>
    </location>
    <ligand>
        <name>(6S)-5-formyl-5,6,7,8-tetrahydrofolate</name>
        <dbReference type="ChEBI" id="CHEBI:57457"/>
    </ligand>
</feature>
<dbReference type="EMBL" id="JACOOZ010000004">
    <property type="protein sequence ID" value="MBC5667873.1"/>
    <property type="molecule type" value="Genomic_DNA"/>
</dbReference>
<dbReference type="EC" id="3.6.-.-" evidence="6"/>
<evidence type="ECO:0000256" key="5">
    <source>
        <dbReference type="ARBA" id="ARBA00023134"/>
    </source>
</evidence>
<proteinExistence type="inferred from homology"/>
<accession>A0ABR7F2N0</accession>
<feature type="binding site" evidence="6">
    <location>
        <begin position="275"/>
        <end position="278"/>
    </location>
    <ligand>
        <name>GTP</name>
        <dbReference type="ChEBI" id="CHEBI:37565"/>
    </ligand>
</feature>
<feature type="domain" description="TrmE-type G" evidence="8">
    <location>
        <begin position="221"/>
        <end position="379"/>
    </location>
</feature>
<dbReference type="PANTHER" id="PTHR42714:SF2">
    <property type="entry name" value="TRNA MODIFICATION GTPASE GTPBP3, MITOCHONDRIAL"/>
    <property type="match status" value="1"/>
</dbReference>
<dbReference type="InterPro" id="IPR005225">
    <property type="entry name" value="Small_GTP-bd"/>
</dbReference>
<feature type="binding site" evidence="6">
    <location>
        <position position="252"/>
    </location>
    <ligand>
        <name>K(+)</name>
        <dbReference type="ChEBI" id="CHEBI:29103"/>
    </ligand>
</feature>
<dbReference type="Proteomes" id="UP000597877">
    <property type="component" value="Unassembled WGS sequence"/>
</dbReference>
<dbReference type="Gene3D" id="1.20.120.430">
    <property type="entry name" value="tRNA modification GTPase MnmE domain 2"/>
    <property type="match status" value="1"/>
</dbReference>
<dbReference type="InterPro" id="IPR027368">
    <property type="entry name" value="MnmE_dom2"/>
</dbReference>
<dbReference type="NCBIfam" id="TIGR00450">
    <property type="entry name" value="mnmE_trmE_thdF"/>
    <property type="match status" value="1"/>
</dbReference>
<dbReference type="Pfam" id="PF01926">
    <property type="entry name" value="MMR_HSR1"/>
    <property type="match status" value="1"/>
</dbReference>
<evidence type="ECO:0000256" key="3">
    <source>
        <dbReference type="ARBA" id="ARBA00022741"/>
    </source>
</evidence>
<feature type="binding site" evidence="6">
    <location>
        <position position="231"/>
    </location>
    <ligand>
        <name>K(+)</name>
        <dbReference type="ChEBI" id="CHEBI:29103"/>
    </ligand>
</feature>
<feature type="binding site" evidence="6">
    <location>
        <position position="235"/>
    </location>
    <ligand>
        <name>Mg(2+)</name>
        <dbReference type="ChEBI" id="CHEBI:18420"/>
    </ligand>
</feature>
<gene>
    <name evidence="6 9" type="primary">mnmE</name>
    <name evidence="6" type="synonym">trmE</name>
    <name evidence="9" type="ORF">H8S00_07765</name>
</gene>
<feature type="binding site" evidence="6">
    <location>
        <position position="255"/>
    </location>
    <ligand>
        <name>K(+)</name>
        <dbReference type="ChEBI" id="CHEBI:29103"/>
    </ligand>
</feature>
<feature type="binding site" evidence="6">
    <location>
        <begin position="231"/>
        <end position="236"/>
    </location>
    <ligand>
        <name>GTP</name>
        <dbReference type="ChEBI" id="CHEBI:37565"/>
    </ligand>
</feature>
<comment type="function">
    <text evidence="6">Exhibits a very high intrinsic GTPase hydrolysis rate. Involved in the addition of a carboxymethylaminomethyl (cmnm) group at the wobble position (U34) of certain tRNAs, forming tRNA-cmnm(5)s(2)U34.</text>
</comment>
<protein>
    <recommendedName>
        <fullName evidence="6">tRNA modification GTPase MnmE</fullName>
        <ecNumber evidence="6">3.6.-.-</ecNumber>
    </recommendedName>
</protein>